<dbReference type="EMBL" id="CP108038">
    <property type="protein sequence ID" value="WUN87395.1"/>
    <property type="molecule type" value="Genomic_DNA"/>
</dbReference>
<evidence type="ECO:0000256" key="1">
    <source>
        <dbReference type="SAM" id="MobiDB-lite"/>
    </source>
</evidence>
<evidence type="ECO:0000313" key="2">
    <source>
        <dbReference type="EMBL" id="WUN87395.1"/>
    </source>
</evidence>
<proteinExistence type="predicted"/>
<reference evidence="2" key="1">
    <citation type="submission" date="2022-10" db="EMBL/GenBank/DDBJ databases">
        <title>The complete genomes of actinobacterial strains from the NBC collection.</title>
        <authorList>
            <person name="Joergensen T.S."/>
            <person name="Alvarez Arevalo M."/>
            <person name="Sterndorff E.B."/>
            <person name="Faurdal D."/>
            <person name="Vuksanovic O."/>
            <person name="Mourched A.-S."/>
            <person name="Charusanti P."/>
            <person name="Shaw S."/>
            <person name="Blin K."/>
            <person name="Weber T."/>
        </authorList>
    </citation>
    <scope>NUCLEOTIDE SEQUENCE</scope>
    <source>
        <strain evidence="2">NBC_00302</strain>
    </source>
</reference>
<dbReference type="RefSeq" id="WP_150472574.1">
    <property type="nucleotide sequence ID" value="NZ_CP108038.1"/>
</dbReference>
<accession>A0ABZ1QY27</accession>
<dbReference type="Proteomes" id="UP001432071">
    <property type="component" value="Chromosome"/>
</dbReference>
<feature type="region of interest" description="Disordered" evidence="1">
    <location>
        <begin position="1"/>
        <end position="20"/>
    </location>
</feature>
<name>A0ABZ1QY27_9ACTN</name>
<protein>
    <submittedName>
        <fullName evidence="2">Uncharacterized protein</fullName>
    </submittedName>
</protein>
<gene>
    <name evidence="2" type="ORF">OHT53_15460</name>
</gene>
<evidence type="ECO:0000313" key="3">
    <source>
        <dbReference type="Proteomes" id="UP001432071"/>
    </source>
</evidence>
<sequence length="68" mass="7500">MSAGPATVADPRELSPECTLASRPGYEDVHDACRRLRDIPLPHSVGLLPLVRRCGCTWHRPPTGKEPR</sequence>
<dbReference type="GeneID" id="93762392"/>
<keyword evidence="3" id="KW-1185">Reference proteome</keyword>
<organism evidence="2 3">
    <name type="scientific">Streptomyces bobili</name>
    <dbReference type="NCBI Taxonomy" id="67280"/>
    <lineage>
        <taxon>Bacteria</taxon>
        <taxon>Bacillati</taxon>
        <taxon>Actinomycetota</taxon>
        <taxon>Actinomycetes</taxon>
        <taxon>Kitasatosporales</taxon>
        <taxon>Streptomycetaceae</taxon>
        <taxon>Streptomyces</taxon>
    </lineage>
</organism>